<protein>
    <submittedName>
        <fullName evidence="2">Uncharacterized protein</fullName>
    </submittedName>
</protein>
<organism evidence="2 3">
    <name type="scientific">Ancylostoma ceylanicum</name>
    <dbReference type="NCBI Taxonomy" id="53326"/>
    <lineage>
        <taxon>Eukaryota</taxon>
        <taxon>Metazoa</taxon>
        <taxon>Ecdysozoa</taxon>
        <taxon>Nematoda</taxon>
        <taxon>Chromadorea</taxon>
        <taxon>Rhabditida</taxon>
        <taxon>Rhabditina</taxon>
        <taxon>Rhabditomorpha</taxon>
        <taxon>Strongyloidea</taxon>
        <taxon>Ancylostomatidae</taxon>
        <taxon>Ancylostomatinae</taxon>
        <taxon>Ancylostoma</taxon>
    </lineage>
</organism>
<dbReference type="AlphaFoldDB" id="A0A016U5K8"/>
<sequence length="213" mass="24522">MIFDLIQRSINTFDHHMARRVVREAIENYLTGPLVLEWAPNLRVNLPPLTGRKIVKSAAQYRQFGRTGRGTMGSQEELGAPELDVTKTERTIRTLETVRSDDVMLRSKRKPKTMDSAERIEKTAEEVGAANVRSQFRAGPHPQPLPLPQRAPQQILGRQKTAPPQRAGAQQRTRVPLPLQQQQLRQPQIQQRRIKTPERNPRKRSDTPRKKRR</sequence>
<dbReference type="Proteomes" id="UP000024635">
    <property type="component" value="Unassembled WGS sequence"/>
</dbReference>
<comment type="caution">
    <text evidence="2">The sequence shown here is derived from an EMBL/GenBank/DDBJ whole genome shotgun (WGS) entry which is preliminary data.</text>
</comment>
<evidence type="ECO:0000313" key="3">
    <source>
        <dbReference type="Proteomes" id="UP000024635"/>
    </source>
</evidence>
<keyword evidence="3" id="KW-1185">Reference proteome</keyword>
<feature type="compositionally biased region" description="Basic and acidic residues" evidence="1">
    <location>
        <begin position="195"/>
        <end position="213"/>
    </location>
</feature>
<evidence type="ECO:0000256" key="1">
    <source>
        <dbReference type="SAM" id="MobiDB-lite"/>
    </source>
</evidence>
<gene>
    <name evidence="2" type="primary">Acey_s0054.g2441</name>
    <name evidence="2" type="ORF">Y032_0054g2441</name>
</gene>
<feature type="compositionally biased region" description="Low complexity" evidence="1">
    <location>
        <begin position="170"/>
        <end position="191"/>
    </location>
</feature>
<feature type="region of interest" description="Disordered" evidence="1">
    <location>
        <begin position="157"/>
        <end position="213"/>
    </location>
</feature>
<dbReference type="OrthoDB" id="10667324at2759"/>
<proteinExistence type="predicted"/>
<dbReference type="EMBL" id="JARK01001390">
    <property type="protein sequence ID" value="EYC10574.1"/>
    <property type="molecule type" value="Genomic_DNA"/>
</dbReference>
<reference evidence="3" key="1">
    <citation type="journal article" date="2015" name="Nat. Genet.">
        <title>The genome and transcriptome of the zoonotic hookworm Ancylostoma ceylanicum identify infection-specific gene families.</title>
        <authorList>
            <person name="Schwarz E.M."/>
            <person name="Hu Y."/>
            <person name="Antoshechkin I."/>
            <person name="Miller M.M."/>
            <person name="Sternberg P.W."/>
            <person name="Aroian R.V."/>
        </authorList>
    </citation>
    <scope>NUCLEOTIDE SEQUENCE</scope>
    <source>
        <strain evidence="3">HY135</strain>
    </source>
</reference>
<name>A0A016U5K8_9BILA</name>
<accession>A0A016U5K8</accession>
<evidence type="ECO:0000313" key="2">
    <source>
        <dbReference type="EMBL" id="EYC10574.1"/>
    </source>
</evidence>